<evidence type="ECO:0000256" key="1">
    <source>
        <dbReference type="SAM" id="MobiDB-lite"/>
    </source>
</evidence>
<dbReference type="EMBL" id="JACASE010000013">
    <property type="protein sequence ID" value="KAF6418809.1"/>
    <property type="molecule type" value="Genomic_DNA"/>
</dbReference>
<gene>
    <name evidence="2" type="ORF">HJG63_008829</name>
</gene>
<dbReference type="Proteomes" id="UP000593571">
    <property type="component" value="Unassembled WGS sequence"/>
</dbReference>
<feature type="region of interest" description="Disordered" evidence="1">
    <location>
        <begin position="1"/>
        <end position="34"/>
    </location>
</feature>
<sequence>MPGLSEGHLPTGSESSGPASLAGTQPPSPLLSLLPSAASLGSQEATCSPCPPVACALRSLPWGLVRWSHKGAGLDWLRAPVCPCLSSHLCETLPPNAVPWEVRTSAGDTWGHGSVHNGVPSRFGSGALTRRLAPPGV</sequence>
<comment type="caution">
    <text evidence="2">The sequence shown here is derived from an EMBL/GenBank/DDBJ whole genome shotgun (WGS) entry which is preliminary data.</text>
</comment>
<evidence type="ECO:0000313" key="2">
    <source>
        <dbReference type="EMBL" id="KAF6418809.1"/>
    </source>
</evidence>
<proteinExistence type="predicted"/>
<evidence type="ECO:0000313" key="3">
    <source>
        <dbReference type="Proteomes" id="UP000593571"/>
    </source>
</evidence>
<reference evidence="2 3" key="1">
    <citation type="journal article" date="2020" name="Nature">
        <title>Six reference-quality genomes reveal evolution of bat adaptations.</title>
        <authorList>
            <person name="Jebb D."/>
            <person name="Huang Z."/>
            <person name="Pippel M."/>
            <person name="Hughes G.M."/>
            <person name="Lavrichenko K."/>
            <person name="Devanna P."/>
            <person name="Winkler S."/>
            <person name="Jermiin L.S."/>
            <person name="Skirmuntt E.C."/>
            <person name="Katzourakis A."/>
            <person name="Burkitt-Gray L."/>
            <person name="Ray D.A."/>
            <person name="Sullivan K.A.M."/>
            <person name="Roscito J.G."/>
            <person name="Kirilenko B.M."/>
            <person name="Davalos L.M."/>
            <person name="Corthals A.P."/>
            <person name="Power M.L."/>
            <person name="Jones G."/>
            <person name="Ransome R.D."/>
            <person name="Dechmann D.K.N."/>
            <person name="Locatelli A.G."/>
            <person name="Puechmaille S.J."/>
            <person name="Fedrigo O."/>
            <person name="Jarvis E.D."/>
            <person name="Hiller M."/>
            <person name="Vernes S.C."/>
            <person name="Myers E.W."/>
            <person name="Teeling E.C."/>
        </authorList>
    </citation>
    <scope>NUCLEOTIDE SEQUENCE [LARGE SCALE GENOMIC DNA]</scope>
    <source>
        <strain evidence="2">MRouAeg1</strain>
        <tissue evidence="2">Muscle</tissue>
    </source>
</reference>
<protein>
    <submittedName>
        <fullName evidence="2">Uncharacterized protein</fullName>
    </submittedName>
</protein>
<feature type="compositionally biased region" description="Polar residues" evidence="1">
    <location>
        <begin position="12"/>
        <end position="25"/>
    </location>
</feature>
<name>A0A7J8D788_ROUAE</name>
<keyword evidence="3" id="KW-1185">Reference proteome</keyword>
<accession>A0A7J8D788</accession>
<organism evidence="2 3">
    <name type="scientific">Rousettus aegyptiacus</name>
    <name type="common">Egyptian fruit bat</name>
    <name type="synonym">Pteropus aegyptiacus</name>
    <dbReference type="NCBI Taxonomy" id="9407"/>
    <lineage>
        <taxon>Eukaryota</taxon>
        <taxon>Metazoa</taxon>
        <taxon>Chordata</taxon>
        <taxon>Craniata</taxon>
        <taxon>Vertebrata</taxon>
        <taxon>Euteleostomi</taxon>
        <taxon>Mammalia</taxon>
        <taxon>Eutheria</taxon>
        <taxon>Laurasiatheria</taxon>
        <taxon>Chiroptera</taxon>
        <taxon>Yinpterochiroptera</taxon>
        <taxon>Pteropodoidea</taxon>
        <taxon>Pteropodidae</taxon>
        <taxon>Rousettinae</taxon>
        <taxon>Rousettus</taxon>
    </lineage>
</organism>
<dbReference type="AlphaFoldDB" id="A0A7J8D788"/>